<feature type="compositionally biased region" description="Basic and acidic residues" evidence="5">
    <location>
        <begin position="375"/>
        <end position="384"/>
    </location>
</feature>
<feature type="domain" description="RanBP2-type" evidence="6">
    <location>
        <begin position="586"/>
        <end position="615"/>
    </location>
</feature>
<dbReference type="PANTHER" id="PTHR46622">
    <property type="entry name" value="DNA-DEPENDENT METALLOPROTEASE WSS1"/>
    <property type="match status" value="1"/>
</dbReference>
<accession>A0A388KSJ2</accession>
<dbReference type="SUPFAM" id="SSF90209">
    <property type="entry name" value="Ran binding protein zinc finger-like"/>
    <property type="match status" value="1"/>
</dbReference>
<feature type="domain" description="RanBP2-type" evidence="6">
    <location>
        <begin position="546"/>
        <end position="575"/>
    </location>
</feature>
<dbReference type="Pfam" id="PF00641">
    <property type="entry name" value="Zn_ribbon_RanBP"/>
    <property type="match status" value="1"/>
</dbReference>
<dbReference type="PROSITE" id="PS01358">
    <property type="entry name" value="ZF_RANBP2_1"/>
    <property type="match status" value="2"/>
</dbReference>
<dbReference type="GO" id="GO:0008270">
    <property type="term" value="F:zinc ion binding"/>
    <property type="evidence" value="ECO:0007669"/>
    <property type="project" value="UniProtKB-KW"/>
</dbReference>
<sequence>MNRCSRKEGGGGRGGGGGGGGGGERGQRKEEVELEEEGGEETTVFTPTRTLVGEGRSRVRMWDQDYEWVEIWCGWDGMRRQRKRNQRHRDGVKHAGKFAGVKEVVEEEDVQEGPKMARQVSFTDGSYDKVWDIKTLGKANDVEARRLLEAVAKQVQPIMRRRRWRVNLLSEFSPPQRNLLGLNIDGGQEIRIRLRQPGNDLVFFAYEHVLGTMLHELVHIEVGPHNAQFYKLLDELNRECDELIAKGVSGSGAGFDCRGQRLGGITHNPPPSHPKRNVLAVAAEKRARVNQLLPSGPRRLGGDTSLMRHVPAAAAAAMAAERRLRDDVWCGSSEVAPRGSSQGGPRGSSEDAPSTSSPTSQGGPRGTSECAPRGYDVDSRRALPAERTPVANGSESDDLGHPSIPGKGTMISPNEGPSVGVEGASSRRDLWTRGSSRDNDRGIPQGGGLQTRSTNADLMSSDRRVLRDRRDCQGGASNTLDEPIRIDEEDHGGPTMEDDRYGGGGRGERGNDRRVEESERRRGVADSGGRRELGEDSHAQELAKKKDGTWECKVCTLVNRPLALQCDACGVQRPVVASSASSKGVRDLLWTCKFCTLENSSKAERCGACDTWRYSTGAPVAIRGPAGT</sequence>
<feature type="compositionally biased region" description="Basic and acidic residues" evidence="5">
    <location>
        <begin position="460"/>
        <end position="472"/>
    </location>
</feature>
<dbReference type="STRING" id="69332.A0A388KSJ2"/>
<proteinExistence type="predicted"/>
<keyword evidence="1" id="KW-0479">Metal-binding</keyword>
<dbReference type="InterPro" id="IPR013536">
    <property type="entry name" value="WLM_dom"/>
</dbReference>
<evidence type="ECO:0000256" key="2">
    <source>
        <dbReference type="ARBA" id="ARBA00022771"/>
    </source>
</evidence>
<dbReference type="Proteomes" id="UP000265515">
    <property type="component" value="Unassembled WGS sequence"/>
</dbReference>
<comment type="caution">
    <text evidence="8">The sequence shown here is derived from an EMBL/GenBank/DDBJ whole genome shotgun (WGS) entry which is preliminary data.</text>
</comment>
<gene>
    <name evidence="8" type="ORF">CBR_g12763</name>
</gene>
<dbReference type="PANTHER" id="PTHR46622:SF1">
    <property type="entry name" value="DNA-DEPENDENT METALLOPROTEASE WSS1"/>
    <property type="match status" value="1"/>
</dbReference>
<feature type="compositionally biased region" description="Low complexity" evidence="5">
    <location>
        <begin position="353"/>
        <end position="368"/>
    </location>
</feature>
<organism evidence="8 9">
    <name type="scientific">Chara braunii</name>
    <name type="common">Braun's stonewort</name>
    <dbReference type="NCBI Taxonomy" id="69332"/>
    <lineage>
        <taxon>Eukaryota</taxon>
        <taxon>Viridiplantae</taxon>
        <taxon>Streptophyta</taxon>
        <taxon>Charophyceae</taxon>
        <taxon>Charales</taxon>
        <taxon>Characeae</taxon>
        <taxon>Chara</taxon>
    </lineage>
</organism>
<feature type="compositionally biased region" description="Gly residues" evidence="5">
    <location>
        <begin position="11"/>
        <end position="24"/>
    </location>
</feature>
<dbReference type="GO" id="GO:0008237">
    <property type="term" value="F:metallopeptidase activity"/>
    <property type="evidence" value="ECO:0007669"/>
    <property type="project" value="TreeGrafter"/>
</dbReference>
<dbReference type="AlphaFoldDB" id="A0A388KSJ2"/>
<feature type="region of interest" description="Disordered" evidence="5">
    <location>
        <begin position="1"/>
        <end position="42"/>
    </location>
</feature>
<name>A0A388KSJ2_CHABU</name>
<feature type="compositionally biased region" description="Basic and acidic residues" evidence="5">
    <location>
        <begin position="425"/>
        <end position="441"/>
    </location>
</feature>
<dbReference type="GO" id="GO:0006281">
    <property type="term" value="P:DNA repair"/>
    <property type="evidence" value="ECO:0007669"/>
    <property type="project" value="TreeGrafter"/>
</dbReference>
<evidence type="ECO:0000313" key="9">
    <source>
        <dbReference type="Proteomes" id="UP000265515"/>
    </source>
</evidence>
<reference evidence="8 9" key="1">
    <citation type="journal article" date="2018" name="Cell">
        <title>The Chara Genome: Secondary Complexity and Implications for Plant Terrestrialization.</title>
        <authorList>
            <person name="Nishiyama T."/>
            <person name="Sakayama H."/>
            <person name="Vries J.D."/>
            <person name="Buschmann H."/>
            <person name="Saint-Marcoux D."/>
            <person name="Ullrich K.K."/>
            <person name="Haas F.B."/>
            <person name="Vanderstraeten L."/>
            <person name="Becker D."/>
            <person name="Lang D."/>
            <person name="Vosolsobe S."/>
            <person name="Rombauts S."/>
            <person name="Wilhelmsson P.K.I."/>
            <person name="Janitza P."/>
            <person name="Kern R."/>
            <person name="Heyl A."/>
            <person name="Rumpler F."/>
            <person name="Villalobos L.I.A.C."/>
            <person name="Clay J.M."/>
            <person name="Skokan R."/>
            <person name="Toyoda A."/>
            <person name="Suzuki Y."/>
            <person name="Kagoshima H."/>
            <person name="Schijlen E."/>
            <person name="Tajeshwar N."/>
            <person name="Catarino B."/>
            <person name="Hetherington A.J."/>
            <person name="Saltykova A."/>
            <person name="Bonnot C."/>
            <person name="Breuninger H."/>
            <person name="Symeonidi A."/>
            <person name="Radhakrishnan G.V."/>
            <person name="Van Nieuwerburgh F."/>
            <person name="Deforce D."/>
            <person name="Chang C."/>
            <person name="Karol K.G."/>
            <person name="Hedrich R."/>
            <person name="Ulvskov P."/>
            <person name="Glockner G."/>
            <person name="Delwiche C.F."/>
            <person name="Petrasek J."/>
            <person name="Van de Peer Y."/>
            <person name="Friml J."/>
            <person name="Beilby M."/>
            <person name="Dolan L."/>
            <person name="Kohara Y."/>
            <person name="Sugano S."/>
            <person name="Fujiyama A."/>
            <person name="Delaux P.-M."/>
            <person name="Quint M."/>
            <person name="TheiBen G."/>
            <person name="Hagemann M."/>
            <person name="Harholt J."/>
            <person name="Dunand C."/>
            <person name="Zachgo S."/>
            <person name="Langdale J."/>
            <person name="Maumus F."/>
            <person name="Straeten D.V.D."/>
            <person name="Gould S.B."/>
            <person name="Rensing S.A."/>
        </authorList>
    </citation>
    <scope>NUCLEOTIDE SEQUENCE [LARGE SCALE GENOMIC DNA]</scope>
    <source>
        <strain evidence="8 9">S276</strain>
    </source>
</reference>
<dbReference type="InterPro" id="IPR001876">
    <property type="entry name" value="Znf_RanBP2"/>
</dbReference>
<feature type="compositionally biased region" description="Basic and acidic residues" evidence="5">
    <location>
        <begin position="1"/>
        <end position="10"/>
    </location>
</feature>
<dbReference type="Gramene" id="GBG73045">
    <property type="protein sequence ID" value="GBG73045"/>
    <property type="gene ID" value="CBR_g12763"/>
</dbReference>
<dbReference type="OMA" id="WCGSSEV"/>
<evidence type="ECO:0000256" key="5">
    <source>
        <dbReference type="SAM" id="MobiDB-lite"/>
    </source>
</evidence>
<keyword evidence="2 4" id="KW-0863">Zinc-finger</keyword>
<feature type="region of interest" description="Disordered" evidence="5">
    <location>
        <begin position="332"/>
        <end position="542"/>
    </location>
</feature>
<evidence type="ECO:0000259" key="6">
    <source>
        <dbReference type="PROSITE" id="PS50199"/>
    </source>
</evidence>
<dbReference type="GO" id="GO:0005634">
    <property type="term" value="C:nucleus"/>
    <property type="evidence" value="ECO:0007669"/>
    <property type="project" value="TreeGrafter"/>
</dbReference>
<dbReference type="OrthoDB" id="261960at2759"/>
<dbReference type="SMART" id="SM00547">
    <property type="entry name" value="ZnF_RBZ"/>
    <property type="match status" value="2"/>
</dbReference>
<protein>
    <recommendedName>
        <fullName evidence="10">WLM domain-containing protein</fullName>
    </recommendedName>
</protein>
<evidence type="ECO:0008006" key="10">
    <source>
        <dbReference type="Google" id="ProtNLM"/>
    </source>
</evidence>
<keyword evidence="9" id="KW-1185">Reference proteome</keyword>
<evidence type="ECO:0000256" key="4">
    <source>
        <dbReference type="PROSITE-ProRule" id="PRU00322"/>
    </source>
</evidence>
<dbReference type="Gene3D" id="4.10.1060.10">
    <property type="entry name" value="Zinc finger, RanBP2-type"/>
    <property type="match status" value="1"/>
</dbReference>
<evidence type="ECO:0000256" key="3">
    <source>
        <dbReference type="ARBA" id="ARBA00022833"/>
    </source>
</evidence>
<evidence type="ECO:0000313" key="8">
    <source>
        <dbReference type="EMBL" id="GBG73045.1"/>
    </source>
</evidence>
<evidence type="ECO:0000256" key="1">
    <source>
        <dbReference type="ARBA" id="ARBA00022723"/>
    </source>
</evidence>
<feature type="compositionally biased region" description="Basic and acidic residues" evidence="5">
    <location>
        <begin position="482"/>
        <end position="542"/>
    </location>
</feature>
<keyword evidence="3" id="KW-0862">Zinc</keyword>
<dbReference type="Pfam" id="PF08325">
    <property type="entry name" value="WLM"/>
    <property type="match status" value="1"/>
</dbReference>
<feature type="domain" description="WLM" evidence="7">
    <location>
        <begin position="121"/>
        <end position="325"/>
    </location>
</feature>
<dbReference type="InterPro" id="IPR036443">
    <property type="entry name" value="Znf_RanBP2_sf"/>
</dbReference>
<dbReference type="PROSITE" id="PS50199">
    <property type="entry name" value="ZF_RANBP2_2"/>
    <property type="match status" value="2"/>
</dbReference>
<dbReference type="EMBL" id="BFEA01000176">
    <property type="protein sequence ID" value="GBG73045.1"/>
    <property type="molecule type" value="Genomic_DNA"/>
</dbReference>
<dbReference type="PROSITE" id="PS51397">
    <property type="entry name" value="WLM"/>
    <property type="match status" value="1"/>
</dbReference>
<dbReference type="InterPro" id="IPR053000">
    <property type="entry name" value="WSS1-like_metalloprotease"/>
</dbReference>
<evidence type="ECO:0000259" key="7">
    <source>
        <dbReference type="PROSITE" id="PS51397"/>
    </source>
</evidence>